<comment type="caution">
    <text evidence="3">The sequence shown here is derived from an EMBL/GenBank/DDBJ whole genome shotgun (WGS) entry which is preliminary data.</text>
</comment>
<evidence type="ECO:0000256" key="2">
    <source>
        <dbReference type="SAM" id="Phobius"/>
    </source>
</evidence>
<keyword evidence="2" id="KW-0812">Transmembrane</keyword>
<organism evidence="3 4">
    <name type="scientific">Immersiella caudata</name>
    <dbReference type="NCBI Taxonomy" id="314043"/>
    <lineage>
        <taxon>Eukaryota</taxon>
        <taxon>Fungi</taxon>
        <taxon>Dikarya</taxon>
        <taxon>Ascomycota</taxon>
        <taxon>Pezizomycotina</taxon>
        <taxon>Sordariomycetes</taxon>
        <taxon>Sordariomycetidae</taxon>
        <taxon>Sordariales</taxon>
        <taxon>Lasiosphaeriaceae</taxon>
        <taxon>Immersiella</taxon>
    </lineage>
</organism>
<feature type="transmembrane region" description="Helical" evidence="2">
    <location>
        <begin position="146"/>
        <end position="169"/>
    </location>
</feature>
<feature type="transmembrane region" description="Helical" evidence="2">
    <location>
        <begin position="412"/>
        <end position="432"/>
    </location>
</feature>
<feature type="region of interest" description="Disordered" evidence="1">
    <location>
        <begin position="228"/>
        <end position="253"/>
    </location>
</feature>
<accession>A0AA40BZ52</accession>
<proteinExistence type="predicted"/>
<keyword evidence="2" id="KW-1133">Transmembrane helix</keyword>
<keyword evidence="4" id="KW-1185">Reference proteome</keyword>
<dbReference type="Proteomes" id="UP001175000">
    <property type="component" value="Unassembled WGS sequence"/>
</dbReference>
<feature type="transmembrane region" description="Helical" evidence="2">
    <location>
        <begin position="189"/>
        <end position="209"/>
    </location>
</feature>
<feature type="transmembrane region" description="Helical" evidence="2">
    <location>
        <begin position="56"/>
        <end position="78"/>
    </location>
</feature>
<gene>
    <name evidence="3" type="ORF">B0T14DRAFT_518085</name>
</gene>
<feature type="transmembrane region" description="Helical" evidence="2">
    <location>
        <begin position="13"/>
        <end position="35"/>
    </location>
</feature>
<evidence type="ECO:0000313" key="4">
    <source>
        <dbReference type="Proteomes" id="UP001175000"/>
    </source>
</evidence>
<evidence type="ECO:0000256" key="1">
    <source>
        <dbReference type="SAM" id="MobiDB-lite"/>
    </source>
</evidence>
<feature type="transmembrane region" description="Helical" evidence="2">
    <location>
        <begin position="453"/>
        <end position="473"/>
    </location>
</feature>
<feature type="transmembrane region" description="Helical" evidence="2">
    <location>
        <begin position="105"/>
        <end position="134"/>
    </location>
</feature>
<feature type="transmembrane region" description="Helical" evidence="2">
    <location>
        <begin position="372"/>
        <end position="400"/>
    </location>
</feature>
<protein>
    <submittedName>
        <fullName evidence="3">Uncharacterized protein</fullName>
    </submittedName>
</protein>
<feature type="transmembrane region" description="Helical" evidence="2">
    <location>
        <begin position="493"/>
        <end position="518"/>
    </location>
</feature>
<name>A0AA40BZ52_9PEZI</name>
<feature type="compositionally biased region" description="Polar residues" evidence="1">
    <location>
        <begin position="242"/>
        <end position="251"/>
    </location>
</feature>
<keyword evidence="2" id="KW-0472">Membrane</keyword>
<sequence length="520" mass="57207">MGTGHLRRKTREYLHLLGFYVAILVLPGSPPDVVWASRHFNRPYWVSDGRFSSLRFLSFFLFHTILTATPIGLVLKFIETLPLGSTPTSDATKARTLDALTQVFGAWYCPVAVFLGTAVILLNLISIIIAFSVVGKRHRPRLTRHLLQAICAIAILQVVVGAAAVALSYPDSWLQSQQDWQAWQDIPRLGVYVGGFEIGSWFVLVYGLVRLIGTAVLLGTSTTFRPPLQYEPSTRNEKSQRLSESASTTDLSNHRAGEVGVLAKLFSEQRGPVTVQYLDRETVSPETSARIAVNNANPQHHKNRTSLMTFRPDTVYWTNIPNGGFPRRGAPAGITSPSERLLDKGHQVATAFLSELGRGITVIRAWGRDVRLISIAGLLCISTLLFLLSVGTQIACFVVTQKNRQECGWKCYALIVHPFLTLPPFIALSYLVRRRVPLRSPAQLPREFWARGLLILPMVLLVASQAFGIALSAQSGRIAILGGDPSDSGDAQTLGLLFLIASGVLFLMCGGLSILFLWHV</sequence>
<dbReference type="AlphaFoldDB" id="A0AA40BZ52"/>
<reference evidence="3" key="1">
    <citation type="submission" date="2023-06" db="EMBL/GenBank/DDBJ databases">
        <title>Genome-scale phylogeny and comparative genomics of the fungal order Sordariales.</title>
        <authorList>
            <consortium name="Lawrence Berkeley National Laboratory"/>
            <person name="Hensen N."/>
            <person name="Bonometti L."/>
            <person name="Westerberg I."/>
            <person name="Brannstrom I.O."/>
            <person name="Guillou S."/>
            <person name="Cros-Aarteil S."/>
            <person name="Calhoun S."/>
            <person name="Haridas S."/>
            <person name="Kuo A."/>
            <person name="Mondo S."/>
            <person name="Pangilinan J."/>
            <person name="Riley R."/>
            <person name="Labutti K."/>
            <person name="Andreopoulos B."/>
            <person name="Lipzen A."/>
            <person name="Chen C."/>
            <person name="Yanf M."/>
            <person name="Daum C."/>
            <person name="Ng V."/>
            <person name="Clum A."/>
            <person name="Steindorff A."/>
            <person name="Ohm R."/>
            <person name="Martin F."/>
            <person name="Silar P."/>
            <person name="Natvig D."/>
            <person name="Lalanne C."/>
            <person name="Gautier V."/>
            <person name="Ament-Velasquez S.L."/>
            <person name="Kruys A."/>
            <person name="Hutchinson M.I."/>
            <person name="Powell A.J."/>
            <person name="Barry K."/>
            <person name="Miller A.N."/>
            <person name="Grigoriev I.V."/>
            <person name="Debuchy R."/>
            <person name="Gladieux P."/>
            <person name="Thoren M.H."/>
            <person name="Johannesson H."/>
        </authorList>
    </citation>
    <scope>NUCLEOTIDE SEQUENCE</scope>
    <source>
        <strain evidence="3">CBS 606.72</strain>
    </source>
</reference>
<evidence type="ECO:0000313" key="3">
    <source>
        <dbReference type="EMBL" id="KAK0618829.1"/>
    </source>
</evidence>
<dbReference type="EMBL" id="JAULSU010000004">
    <property type="protein sequence ID" value="KAK0618829.1"/>
    <property type="molecule type" value="Genomic_DNA"/>
</dbReference>